<evidence type="ECO:0000256" key="5">
    <source>
        <dbReference type="SAM" id="Coils"/>
    </source>
</evidence>
<feature type="non-terminal residue" evidence="7">
    <location>
        <position position="1"/>
    </location>
</feature>
<dbReference type="EMBL" id="FN657841">
    <property type="protein sequence ID" value="CBY43097.1"/>
    <property type="molecule type" value="Genomic_DNA"/>
</dbReference>
<dbReference type="InterPro" id="IPR017907">
    <property type="entry name" value="Znf_RING_CS"/>
</dbReference>
<dbReference type="InterPro" id="IPR001841">
    <property type="entry name" value="Znf_RING"/>
</dbReference>
<evidence type="ECO:0000256" key="3">
    <source>
        <dbReference type="ARBA" id="ARBA00022833"/>
    </source>
</evidence>
<name>E4Z5W9_OIKDI</name>
<keyword evidence="2 4" id="KW-0863">Zinc-finger</keyword>
<accession>E4Z5W9</accession>
<protein>
    <recommendedName>
        <fullName evidence="6">RING-type domain-containing protein</fullName>
    </recommendedName>
</protein>
<sequence length="232" mass="26465">NVDAANDAYGEYFFNCEECLRKGFNFISLNHPPIKVVSTALLKCPAEETNSCGANNLSFKEFFLGSCCSNASKWTDTVNDSNEVIKIVENYYEETKEEFSKIFKIVTKKEENVLAAEEVLEHAQSHVLYCQKDLNDSINDVQRSKKALNEIRSTKKKAKERFDFLRRSVPVIKDEIDRSSCTICFKIYASDCQESAISCGHRFCLSCLMELEEKTCPTCQSAFTVEQIYKLI</sequence>
<keyword evidence="1" id="KW-0479">Metal-binding</keyword>
<keyword evidence="5" id="KW-0175">Coiled coil</keyword>
<keyword evidence="3" id="KW-0862">Zinc</keyword>
<gene>
    <name evidence="7" type="ORF">GSOID_T00027669001</name>
</gene>
<evidence type="ECO:0000256" key="1">
    <source>
        <dbReference type="ARBA" id="ARBA00022723"/>
    </source>
</evidence>
<proteinExistence type="predicted"/>
<dbReference type="PROSITE" id="PS50089">
    <property type="entry name" value="ZF_RING_2"/>
    <property type="match status" value="1"/>
</dbReference>
<dbReference type="GO" id="GO:0008270">
    <property type="term" value="F:zinc ion binding"/>
    <property type="evidence" value="ECO:0007669"/>
    <property type="project" value="UniProtKB-KW"/>
</dbReference>
<evidence type="ECO:0000256" key="4">
    <source>
        <dbReference type="PROSITE-ProRule" id="PRU00175"/>
    </source>
</evidence>
<dbReference type="PROSITE" id="PS00518">
    <property type="entry name" value="ZF_RING_1"/>
    <property type="match status" value="1"/>
</dbReference>
<dbReference type="Proteomes" id="UP000011014">
    <property type="component" value="Unassembled WGS sequence"/>
</dbReference>
<evidence type="ECO:0000259" key="6">
    <source>
        <dbReference type="PROSITE" id="PS50089"/>
    </source>
</evidence>
<evidence type="ECO:0000313" key="7">
    <source>
        <dbReference type="EMBL" id="CBY43097.1"/>
    </source>
</evidence>
<organism evidence="7">
    <name type="scientific">Oikopleura dioica</name>
    <name type="common">Tunicate</name>
    <dbReference type="NCBI Taxonomy" id="34765"/>
    <lineage>
        <taxon>Eukaryota</taxon>
        <taxon>Metazoa</taxon>
        <taxon>Chordata</taxon>
        <taxon>Tunicata</taxon>
        <taxon>Appendicularia</taxon>
        <taxon>Copelata</taxon>
        <taxon>Oikopleuridae</taxon>
        <taxon>Oikopleura</taxon>
    </lineage>
</organism>
<dbReference type="InterPro" id="IPR013083">
    <property type="entry name" value="Znf_RING/FYVE/PHD"/>
</dbReference>
<reference evidence="7" key="1">
    <citation type="journal article" date="2010" name="Science">
        <title>Plasticity of animal genome architecture unmasked by rapid evolution of a pelagic tunicate.</title>
        <authorList>
            <person name="Denoeud F."/>
            <person name="Henriet S."/>
            <person name="Mungpakdee S."/>
            <person name="Aury J.M."/>
            <person name="Da Silva C."/>
            <person name="Brinkmann H."/>
            <person name="Mikhaleva J."/>
            <person name="Olsen L.C."/>
            <person name="Jubin C."/>
            <person name="Canestro C."/>
            <person name="Bouquet J.M."/>
            <person name="Danks G."/>
            <person name="Poulain J."/>
            <person name="Campsteijn C."/>
            <person name="Adamski M."/>
            <person name="Cross I."/>
            <person name="Yadetie F."/>
            <person name="Muffato M."/>
            <person name="Louis A."/>
            <person name="Butcher S."/>
            <person name="Tsagkogeorga G."/>
            <person name="Konrad A."/>
            <person name="Singh S."/>
            <person name="Jensen M.F."/>
            <person name="Cong E.H."/>
            <person name="Eikeseth-Otteraa H."/>
            <person name="Noel B."/>
            <person name="Anthouard V."/>
            <person name="Porcel B.M."/>
            <person name="Kachouri-Lafond R."/>
            <person name="Nishino A."/>
            <person name="Ugolini M."/>
            <person name="Chourrout P."/>
            <person name="Nishida H."/>
            <person name="Aasland R."/>
            <person name="Huzurbazar S."/>
            <person name="Westhof E."/>
            <person name="Delsuc F."/>
            <person name="Lehrach H."/>
            <person name="Reinhardt R."/>
            <person name="Weissenbach J."/>
            <person name="Roy S.W."/>
            <person name="Artiguenave F."/>
            <person name="Postlethwait J.H."/>
            <person name="Manak J.R."/>
            <person name="Thompson E.M."/>
            <person name="Jaillon O."/>
            <person name="Du Pasquier L."/>
            <person name="Boudinot P."/>
            <person name="Liberles D.A."/>
            <person name="Volff J.N."/>
            <person name="Philippe H."/>
            <person name="Lenhard B."/>
            <person name="Roest Crollius H."/>
            <person name="Wincker P."/>
            <person name="Chourrout D."/>
        </authorList>
    </citation>
    <scope>NUCLEOTIDE SEQUENCE [LARGE SCALE GENOMIC DNA]</scope>
</reference>
<feature type="domain" description="RING-type" evidence="6">
    <location>
        <begin position="181"/>
        <end position="220"/>
    </location>
</feature>
<dbReference type="SUPFAM" id="SSF57850">
    <property type="entry name" value="RING/U-box"/>
    <property type="match status" value="1"/>
</dbReference>
<dbReference type="Gene3D" id="3.30.40.10">
    <property type="entry name" value="Zinc/RING finger domain, C3HC4 (zinc finger)"/>
    <property type="match status" value="1"/>
</dbReference>
<evidence type="ECO:0000256" key="2">
    <source>
        <dbReference type="ARBA" id="ARBA00022771"/>
    </source>
</evidence>
<feature type="coiled-coil region" evidence="5">
    <location>
        <begin position="141"/>
        <end position="168"/>
    </location>
</feature>
<dbReference type="AlphaFoldDB" id="E4Z5W9"/>